<sequence>MDVRARNNVEIVGQPTGPTLVLAHGFGCDQTLWRRVTGPLGARYRLVLFDHVGSGGSDPAAWDATRYSDLEAYADDVLDLIDGLHLSDVVFVGHSVAAMMGVLAANRRPGAFTKLVLVAPSPRYLDDGDYRGGFTRADIDELLESLESNYLGWARAIAPTIMGVPERPELADELAESFCRTDPACAKVFARATFLSDNRADLPRVRVPTLVLECAHDTIAPAGVGAFVADRIPGAALRTVDTSGHCPQVSAPDATADAIIAFVDGAR</sequence>
<protein>
    <submittedName>
        <fullName evidence="2">Hydrolase</fullName>
    </submittedName>
</protein>
<keyword evidence="3" id="KW-1185">Reference proteome</keyword>
<comment type="similarity">
    <text evidence="1">Belongs to the AB hydrolase superfamily.</text>
</comment>
<dbReference type="Pfam" id="PF12697">
    <property type="entry name" value="Abhydrolase_6"/>
    <property type="match status" value="1"/>
</dbReference>
<keyword evidence="2" id="KW-0378">Hydrolase</keyword>
<evidence type="ECO:0000256" key="1">
    <source>
        <dbReference type="ARBA" id="ARBA00008645"/>
    </source>
</evidence>
<name>A0A7I7K509_9MYCO</name>
<dbReference type="InterPro" id="IPR029058">
    <property type="entry name" value="AB_hydrolase_fold"/>
</dbReference>
<dbReference type="EMBL" id="AP022563">
    <property type="protein sequence ID" value="BBX19165.1"/>
    <property type="molecule type" value="Genomic_DNA"/>
</dbReference>
<dbReference type="Proteomes" id="UP000467006">
    <property type="component" value="Chromosome"/>
</dbReference>
<organism evidence="2 3">
    <name type="scientific">Mycolicibacterium duvalii</name>
    <dbReference type="NCBI Taxonomy" id="39688"/>
    <lineage>
        <taxon>Bacteria</taxon>
        <taxon>Bacillati</taxon>
        <taxon>Actinomycetota</taxon>
        <taxon>Actinomycetes</taxon>
        <taxon>Mycobacteriales</taxon>
        <taxon>Mycobacteriaceae</taxon>
        <taxon>Mycolicibacterium</taxon>
    </lineage>
</organism>
<gene>
    <name evidence="2" type="ORF">MDUV_40250</name>
</gene>
<evidence type="ECO:0000313" key="2">
    <source>
        <dbReference type="EMBL" id="BBX19165.1"/>
    </source>
</evidence>
<proteinExistence type="inferred from homology"/>
<dbReference type="OrthoDB" id="8680283at2"/>
<dbReference type="RefSeq" id="WP_098000431.1">
    <property type="nucleotide sequence ID" value="NZ_AP022563.1"/>
</dbReference>
<dbReference type="AlphaFoldDB" id="A0A7I7K509"/>
<evidence type="ECO:0000313" key="3">
    <source>
        <dbReference type="Proteomes" id="UP000467006"/>
    </source>
</evidence>
<dbReference type="Gene3D" id="3.40.50.1820">
    <property type="entry name" value="alpha/beta hydrolase"/>
    <property type="match status" value="1"/>
</dbReference>
<reference evidence="2 3" key="1">
    <citation type="journal article" date="2019" name="Emerg. Microbes Infect.">
        <title>Comprehensive subspecies identification of 175 nontuberculous mycobacteria species based on 7547 genomic profiles.</title>
        <authorList>
            <person name="Matsumoto Y."/>
            <person name="Kinjo T."/>
            <person name="Motooka D."/>
            <person name="Nabeya D."/>
            <person name="Jung N."/>
            <person name="Uechi K."/>
            <person name="Horii T."/>
            <person name="Iida T."/>
            <person name="Fujita J."/>
            <person name="Nakamura S."/>
        </authorList>
    </citation>
    <scope>NUCLEOTIDE SEQUENCE [LARGE SCALE GENOMIC DNA]</scope>
    <source>
        <strain evidence="2 3">JCM 6396</strain>
    </source>
</reference>
<dbReference type="PANTHER" id="PTHR43039">
    <property type="entry name" value="ESTERASE-RELATED"/>
    <property type="match status" value="1"/>
</dbReference>
<dbReference type="KEGG" id="mdu:MDUV_40250"/>
<dbReference type="GO" id="GO:0016787">
    <property type="term" value="F:hydrolase activity"/>
    <property type="evidence" value="ECO:0007669"/>
    <property type="project" value="UniProtKB-KW"/>
</dbReference>
<dbReference type="SUPFAM" id="SSF53474">
    <property type="entry name" value="alpha/beta-Hydrolases"/>
    <property type="match status" value="1"/>
</dbReference>
<accession>A0A7I7K509</accession>
<dbReference type="InterPro" id="IPR000073">
    <property type="entry name" value="AB_hydrolase_1"/>
</dbReference>